<keyword evidence="10 14" id="KW-0407">Ion channel</keyword>
<comment type="caution">
    <text evidence="14">The sequence shown here is derived from an EMBL/GenBank/DDBJ whole genome shotgun (WGS) entry which is preliminary data.</text>
</comment>
<evidence type="ECO:0000256" key="4">
    <source>
        <dbReference type="ARBA" id="ARBA00022692"/>
    </source>
</evidence>
<keyword evidence="8" id="KW-0406">Ion transport</keyword>
<evidence type="ECO:0000256" key="6">
    <source>
        <dbReference type="ARBA" id="ARBA00022958"/>
    </source>
</evidence>
<keyword evidence="6" id="KW-0630">Potassium</keyword>
<evidence type="ECO:0000256" key="2">
    <source>
        <dbReference type="ARBA" id="ARBA00022448"/>
    </source>
</evidence>
<feature type="transmembrane region" description="Helical" evidence="12">
    <location>
        <begin position="75"/>
        <end position="96"/>
    </location>
</feature>
<dbReference type="InterPro" id="IPR013099">
    <property type="entry name" value="K_chnl_dom"/>
</dbReference>
<keyword evidence="3" id="KW-0633">Potassium transport</keyword>
<evidence type="ECO:0000259" key="13">
    <source>
        <dbReference type="Pfam" id="PF07885"/>
    </source>
</evidence>
<evidence type="ECO:0000256" key="5">
    <source>
        <dbReference type="ARBA" id="ARBA00022826"/>
    </source>
</evidence>
<comment type="subcellular location">
    <subcellularLocation>
        <location evidence="1">Membrane</location>
        <topology evidence="1">Multi-pass membrane protein</topology>
    </subcellularLocation>
</comment>
<sequence length="209" mass="21950">MGARARTTESGWWVALRALVTLVVVVVAYYVLPDDTEDTSFVLRAVVFALCVLGLAVMILFLITRDNRSSLPARAEGLLLTVVVSMVFFATVYYRLAQDDGQFSGLVTRTDGLYFTLVTTATVGYGDIIPSGQSARVVVMVNIVFNLVFLGAGVSVALDRIKQRRRGAAAAADSAPGSALDSPPDSGSDSLSGAAGKSAPGSDPDEPQA</sequence>
<keyword evidence="7 12" id="KW-1133">Transmembrane helix</keyword>
<dbReference type="EMBL" id="JBEZFP010000020">
    <property type="protein sequence ID" value="MEU8133936.1"/>
    <property type="molecule type" value="Genomic_DNA"/>
</dbReference>
<evidence type="ECO:0000256" key="1">
    <source>
        <dbReference type="ARBA" id="ARBA00004141"/>
    </source>
</evidence>
<gene>
    <name evidence="14" type="ORF">AB0C36_10535</name>
</gene>
<dbReference type="Gene3D" id="1.10.287.70">
    <property type="match status" value="1"/>
</dbReference>
<dbReference type="GO" id="GO:0034220">
    <property type="term" value="P:monoatomic ion transmembrane transport"/>
    <property type="evidence" value="ECO:0007669"/>
    <property type="project" value="UniProtKB-KW"/>
</dbReference>
<evidence type="ECO:0000256" key="7">
    <source>
        <dbReference type="ARBA" id="ARBA00022989"/>
    </source>
</evidence>
<dbReference type="Proteomes" id="UP001551482">
    <property type="component" value="Unassembled WGS sequence"/>
</dbReference>
<feature type="transmembrane region" description="Helical" evidence="12">
    <location>
        <begin position="43"/>
        <end position="63"/>
    </location>
</feature>
<dbReference type="RefSeq" id="WP_358352196.1">
    <property type="nucleotide sequence ID" value="NZ_JBEZFP010000020.1"/>
</dbReference>
<keyword evidence="4 12" id="KW-0812">Transmembrane</keyword>
<dbReference type="SUPFAM" id="SSF81324">
    <property type="entry name" value="Voltage-gated potassium channels"/>
    <property type="match status" value="1"/>
</dbReference>
<accession>A0ABV3DDW9</accession>
<feature type="domain" description="Potassium channel" evidence="13">
    <location>
        <begin position="82"/>
        <end position="161"/>
    </location>
</feature>
<keyword evidence="2" id="KW-0813">Transport</keyword>
<feature type="transmembrane region" description="Helical" evidence="12">
    <location>
        <begin position="137"/>
        <end position="158"/>
    </location>
</feature>
<reference evidence="14 15" key="1">
    <citation type="submission" date="2024-06" db="EMBL/GenBank/DDBJ databases">
        <title>The Natural Products Discovery Center: Release of the First 8490 Sequenced Strains for Exploring Actinobacteria Biosynthetic Diversity.</title>
        <authorList>
            <person name="Kalkreuter E."/>
            <person name="Kautsar S.A."/>
            <person name="Yang D."/>
            <person name="Bader C.D."/>
            <person name="Teijaro C.N."/>
            <person name="Fluegel L."/>
            <person name="Davis C.M."/>
            <person name="Simpson J.R."/>
            <person name="Lauterbach L."/>
            <person name="Steele A.D."/>
            <person name="Gui C."/>
            <person name="Meng S."/>
            <person name="Li G."/>
            <person name="Viehrig K."/>
            <person name="Ye F."/>
            <person name="Su P."/>
            <person name="Kiefer A.F."/>
            <person name="Nichols A."/>
            <person name="Cepeda A.J."/>
            <person name="Yan W."/>
            <person name="Fan B."/>
            <person name="Jiang Y."/>
            <person name="Adhikari A."/>
            <person name="Zheng C.-J."/>
            <person name="Schuster L."/>
            <person name="Cowan T.M."/>
            <person name="Smanski M.J."/>
            <person name="Chevrette M.G."/>
            <person name="De Carvalho L.P.S."/>
            <person name="Shen B."/>
        </authorList>
    </citation>
    <scope>NUCLEOTIDE SEQUENCE [LARGE SCALE GENOMIC DNA]</scope>
    <source>
        <strain evidence="14 15">NPDC048946</strain>
    </source>
</reference>
<dbReference type="PANTHER" id="PTHR10027">
    <property type="entry name" value="CALCIUM-ACTIVATED POTASSIUM CHANNEL ALPHA CHAIN"/>
    <property type="match status" value="1"/>
</dbReference>
<organism evidence="14 15">
    <name type="scientific">Streptodolium elevatio</name>
    <dbReference type="NCBI Taxonomy" id="3157996"/>
    <lineage>
        <taxon>Bacteria</taxon>
        <taxon>Bacillati</taxon>
        <taxon>Actinomycetota</taxon>
        <taxon>Actinomycetes</taxon>
        <taxon>Kitasatosporales</taxon>
        <taxon>Streptomycetaceae</taxon>
        <taxon>Streptodolium</taxon>
    </lineage>
</organism>
<evidence type="ECO:0000256" key="9">
    <source>
        <dbReference type="ARBA" id="ARBA00023136"/>
    </source>
</evidence>
<evidence type="ECO:0000256" key="10">
    <source>
        <dbReference type="ARBA" id="ARBA00023303"/>
    </source>
</evidence>
<proteinExistence type="predicted"/>
<dbReference type="InterPro" id="IPR047871">
    <property type="entry name" value="K_chnl_Slo-like"/>
</dbReference>
<evidence type="ECO:0000256" key="11">
    <source>
        <dbReference type="SAM" id="MobiDB-lite"/>
    </source>
</evidence>
<evidence type="ECO:0000313" key="15">
    <source>
        <dbReference type="Proteomes" id="UP001551482"/>
    </source>
</evidence>
<evidence type="ECO:0000256" key="8">
    <source>
        <dbReference type="ARBA" id="ARBA00023065"/>
    </source>
</evidence>
<feature type="compositionally biased region" description="Low complexity" evidence="11">
    <location>
        <begin position="169"/>
        <end position="199"/>
    </location>
</feature>
<feature type="region of interest" description="Disordered" evidence="11">
    <location>
        <begin position="169"/>
        <end position="209"/>
    </location>
</feature>
<dbReference type="Pfam" id="PF07885">
    <property type="entry name" value="Ion_trans_2"/>
    <property type="match status" value="1"/>
</dbReference>
<keyword evidence="9 12" id="KW-0472">Membrane</keyword>
<dbReference type="PANTHER" id="PTHR10027:SF10">
    <property type="entry name" value="SLOWPOKE 2, ISOFORM D"/>
    <property type="match status" value="1"/>
</dbReference>
<evidence type="ECO:0000256" key="12">
    <source>
        <dbReference type="SAM" id="Phobius"/>
    </source>
</evidence>
<keyword evidence="5" id="KW-0631">Potassium channel</keyword>
<feature type="transmembrane region" description="Helical" evidence="12">
    <location>
        <begin position="12"/>
        <end position="31"/>
    </location>
</feature>
<keyword evidence="15" id="KW-1185">Reference proteome</keyword>
<evidence type="ECO:0000313" key="14">
    <source>
        <dbReference type="EMBL" id="MEU8133936.1"/>
    </source>
</evidence>
<name>A0ABV3DDW9_9ACTN</name>
<protein>
    <submittedName>
        <fullName evidence="14">Potassium channel family protein</fullName>
    </submittedName>
</protein>
<evidence type="ECO:0000256" key="3">
    <source>
        <dbReference type="ARBA" id="ARBA00022538"/>
    </source>
</evidence>